<dbReference type="STRING" id="7234.B4H7K8"/>
<dbReference type="GO" id="GO:0007379">
    <property type="term" value="P:segment specification"/>
    <property type="evidence" value="ECO:0007669"/>
    <property type="project" value="EnsemblMetazoa"/>
</dbReference>
<reference evidence="2 3" key="1">
    <citation type="journal article" date="2007" name="Nature">
        <title>Evolution of genes and genomes on the Drosophila phylogeny.</title>
        <authorList>
            <consortium name="Drosophila 12 Genomes Consortium"/>
            <person name="Clark A.G."/>
            <person name="Eisen M.B."/>
            <person name="Smith D.R."/>
            <person name="Bergman C.M."/>
            <person name="Oliver B."/>
            <person name="Markow T.A."/>
            <person name="Kaufman T.C."/>
            <person name="Kellis M."/>
            <person name="Gelbart W."/>
            <person name="Iyer V.N."/>
            <person name="Pollard D.A."/>
            <person name="Sackton T.B."/>
            <person name="Larracuente A.M."/>
            <person name="Singh N.D."/>
            <person name="Abad J.P."/>
            <person name="Abt D.N."/>
            <person name="Adryan B."/>
            <person name="Aguade M."/>
            <person name="Akashi H."/>
            <person name="Anderson W.W."/>
            <person name="Aquadro C.F."/>
            <person name="Ardell D.H."/>
            <person name="Arguello R."/>
            <person name="Artieri C.G."/>
            <person name="Barbash D.A."/>
            <person name="Barker D."/>
            <person name="Barsanti P."/>
            <person name="Batterham P."/>
            <person name="Batzoglou S."/>
            <person name="Begun D."/>
            <person name="Bhutkar A."/>
            <person name="Blanco E."/>
            <person name="Bosak S.A."/>
            <person name="Bradley R.K."/>
            <person name="Brand A.D."/>
            <person name="Brent M.R."/>
            <person name="Brooks A.N."/>
            <person name="Brown R.H."/>
            <person name="Butlin R.K."/>
            <person name="Caggese C."/>
            <person name="Calvi B.R."/>
            <person name="Bernardo de Carvalho A."/>
            <person name="Caspi A."/>
            <person name="Castrezana S."/>
            <person name="Celniker S.E."/>
            <person name="Chang J.L."/>
            <person name="Chapple C."/>
            <person name="Chatterji S."/>
            <person name="Chinwalla A."/>
            <person name="Civetta A."/>
            <person name="Clifton S.W."/>
            <person name="Comeron J.M."/>
            <person name="Costello J.C."/>
            <person name="Coyne J.A."/>
            <person name="Daub J."/>
            <person name="David R.G."/>
            <person name="Delcher A.L."/>
            <person name="Delehaunty K."/>
            <person name="Do C.B."/>
            <person name="Ebling H."/>
            <person name="Edwards K."/>
            <person name="Eickbush T."/>
            <person name="Evans J.D."/>
            <person name="Filipski A."/>
            <person name="Findeiss S."/>
            <person name="Freyhult E."/>
            <person name="Fulton L."/>
            <person name="Fulton R."/>
            <person name="Garcia A.C."/>
            <person name="Gardiner A."/>
            <person name="Garfield D.A."/>
            <person name="Garvin B.E."/>
            <person name="Gibson G."/>
            <person name="Gilbert D."/>
            <person name="Gnerre S."/>
            <person name="Godfrey J."/>
            <person name="Good R."/>
            <person name="Gotea V."/>
            <person name="Gravely B."/>
            <person name="Greenberg A.J."/>
            <person name="Griffiths-Jones S."/>
            <person name="Gross S."/>
            <person name="Guigo R."/>
            <person name="Gustafson E.A."/>
            <person name="Haerty W."/>
            <person name="Hahn M.W."/>
            <person name="Halligan D.L."/>
            <person name="Halpern A.L."/>
            <person name="Halter G.M."/>
            <person name="Han M.V."/>
            <person name="Heger A."/>
            <person name="Hillier L."/>
            <person name="Hinrichs A.S."/>
            <person name="Holmes I."/>
            <person name="Hoskins R.A."/>
            <person name="Hubisz M.J."/>
            <person name="Hultmark D."/>
            <person name="Huntley M.A."/>
            <person name="Jaffe D.B."/>
            <person name="Jagadeeshan S."/>
            <person name="Jeck W.R."/>
            <person name="Johnson J."/>
            <person name="Jones C.D."/>
            <person name="Jordan W.C."/>
            <person name="Karpen G.H."/>
            <person name="Kataoka E."/>
            <person name="Keightley P.D."/>
            <person name="Kheradpour P."/>
            <person name="Kirkness E.F."/>
            <person name="Koerich L.B."/>
            <person name="Kristiansen K."/>
            <person name="Kudrna D."/>
            <person name="Kulathinal R.J."/>
            <person name="Kumar S."/>
            <person name="Kwok R."/>
            <person name="Lander E."/>
            <person name="Langley C.H."/>
            <person name="Lapoint R."/>
            <person name="Lazzaro B.P."/>
            <person name="Lee S.J."/>
            <person name="Levesque L."/>
            <person name="Li R."/>
            <person name="Lin C.F."/>
            <person name="Lin M.F."/>
            <person name="Lindblad-Toh K."/>
            <person name="Llopart A."/>
            <person name="Long M."/>
            <person name="Low L."/>
            <person name="Lozovsky E."/>
            <person name="Lu J."/>
            <person name="Luo M."/>
            <person name="Machado C.A."/>
            <person name="Makalowski W."/>
            <person name="Marzo M."/>
            <person name="Matsuda M."/>
            <person name="Matzkin L."/>
            <person name="McAllister B."/>
            <person name="McBride C.S."/>
            <person name="McKernan B."/>
            <person name="McKernan K."/>
            <person name="Mendez-Lago M."/>
            <person name="Minx P."/>
            <person name="Mollenhauer M.U."/>
            <person name="Montooth K."/>
            <person name="Mount S.M."/>
            <person name="Mu X."/>
            <person name="Myers E."/>
            <person name="Negre B."/>
            <person name="Newfeld S."/>
            <person name="Nielsen R."/>
            <person name="Noor M.A."/>
            <person name="O'Grady P."/>
            <person name="Pachter L."/>
            <person name="Papaceit M."/>
            <person name="Parisi M.J."/>
            <person name="Parisi M."/>
            <person name="Parts L."/>
            <person name="Pedersen J.S."/>
            <person name="Pesole G."/>
            <person name="Phillippy A.M."/>
            <person name="Ponting C.P."/>
            <person name="Pop M."/>
            <person name="Porcelli D."/>
            <person name="Powell J.R."/>
            <person name="Prohaska S."/>
            <person name="Pruitt K."/>
            <person name="Puig M."/>
            <person name="Quesneville H."/>
            <person name="Ram K.R."/>
            <person name="Rand D."/>
            <person name="Rasmussen M.D."/>
            <person name="Reed L.K."/>
            <person name="Reenan R."/>
            <person name="Reily A."/>
            <person name="Remington K.A."/>
            <person name="Rieger T.T."/>
            <person name="Ritchie M.G."/>
            <person name="Robin C."/>
            <person name="Rogers Y.H."/>
            <person name="Rohde C."/>
            <person name="Rozas J."/>
            <person name="Rubenfield M.J."/>
            <person name="Ruiz A."/>
            <person name="Russo S."/>
            <person name="Salzberg S.L."/>
            <person name="Sanchez-Gracia A."/>
            <person name="Saranga D.J."/>
            <person name="Sato H."/>
            <person name="Schaeffer S.W."/>
            <person name="Schatz M.C."/>
            <person name="Schlenke T."/>
            <person name="Schwartz R."/>
            <person name="Segarra C."/>
            <person name="Singh R.S."/>
            <person name="Sirot L."/>
            <person name="Sirota M."/>
            <person name="Sisneros N.B."/>
            <person name="Smith C.D."/>
            <person name="Smith T.F."/>
            <person name="Spieth J."/>
            <person name="Stage D.E."/>
            <person name="Stark A."/>
            <person name="Stephan W."/>
            <person name="Strausberg R.L."/>
            <person name="Strempel S."/>
            <person name="Sturgill D."/>
            <person name="Sutton G."/>
            <person name="Sutton G.G."/>
            <person name="Tao W."/>
            <person name="Teichmann S."/>
            <person name="Tobari Y.N."/>
            <person name="Tomimura Y."/>
            <person name="Tsolas J.M."/>
            <person name="Valente V.L."/>
            <person name="Venter E."/>
            <person name="Venter J.C."/>
            <person name="Vicario S."/>
            <person name="Vieira F.G."/>
            <person name="Vilella A.J."/>
            <person name="Villasante A."/>
            <person name="Walenz B."/>
            <person name="Wang J."/>
            <person name="Wasserman M."/>
            <person name="Watts T."/>
            <person name="Wilson D."/>
            <person name="Wilson R.K."/>
            <person name="Wing R.A."/>
            <person name="Wolfner M.F."/>
            <person name="Wong A."/>
            <person name="Wong G.K."/>
            <person name="Wu C.I."/>
            <person name="Wu G."/>
            <person name="Yamamoto D."/>
            <person name="Yang H.P."/>
            <person name="Yang S.P."/>
            <person name="Yorke J.A."/>
            <person name="Yoshida K."/>
            <person name="Zdobnov E."/>
            <person name="Zhang P."/>
            <person name="Zhang Y."/>
            <person name="Zimin A.V."/>
            <person name="Baldwin J."/>
            <person name="Abdouelleil A."/>
            <person name="Abdulkadir J."/>
            <person name="Abebe A."/>
            <person name="Abera B."/>
            <person name="Abreu J."/>
            <person name="Acer S.C."/>
            <person name="Aftuck L."/>
            <person name="Alexander A."/>
            <person name="An P."/>
            <person name="Anderson E."/>
            <person name="Anderson S."/>
            <person name="Arachi H."/>
            <person name="Azer M."/>
            <person name="Bachantsang P."/>
            <person name="Barry A."/>
            <person name="Bayul T."/>
            <person name="Berlin A."/>
            <person name="Bessette D."/>
            <person name="Bloom T."/>
            <person name="Blye J."/>
            <person name="Boguslavskiy L."/>
            <person name="Bonnet C."/>
            <person name="Boukhgalter B."/>
            <person name="Bourzgui I."/>
            <person name="Brown A."/>
            <person name="Cahill P."/>
            <person name="Channer S."/>
            <person name="Cheshatsang Y."/>
            <person name="Chuda L."/>
            <person name="Citroen M."/>
            <person name="Collymore A."/>
            <person name="Cooke P."/>
            <person name="Costello M."/>
            <person name="D'Aco K."/>
            <person name="Daza R."/>
            <person name="De Haan G."/>
            <person name="DeGray S."/>
            <person name="DeMaso C."/>
            <person name="Dhargay N."/>
            <person name="Dooley K."/>
            <person name="Dooley E."/>
            <person name="Doricent M."/>
            <person name="Dorje P."/>
            <person name="Dorjee K."/>
            <person name="Dupes A."/>
            <person name="Elong R."/>
            <person name="Falk J."/>
            <person name="Farina A."/>
            <person name="Faro S."/>
            <person name="Ferguson D."/>
            <person name="Fisher S."/>
            <person name="Foley C.D."/>
            <person name="Franke A."/>
            <person name="Friedrich D."/>
            <person name="Gadbois L."/>
            <person name="Gearin G."/>
            <person name="Gearin C.R."/>
            <person name="Giannoukos G."/>
            <person name="Goode T."/>
            <person name="Graham J."/>
            <person name="Grandbois E."/>
            <person name="Grewal S."/>
            <person name="Gyaltsen K."/>
            <person name="Hafez N."/>
            <person name="Hagos B."/>
            <person name="Hall J."/>
            <person name="Henson C."/>
            <person name="Hollinger A."/>
            <person name="Honan T."/>
            <person name="Huard M.D."/>
            <person name="Hughes L."/>
            <person name="Hurhula B."/>
            <person name="Husby M.E."/>
            <person name="Kamat A."/>
            <person name="Kanga B."/>
            <person name="Kashin S."/>
            <person name="Khazanovich D."/>
            <person name="Kisner P."/>
            <person name="Lance K."/>
            <person name="Lara M."/>
            <person name="Lee W."/>
            <person name="Lennon N."/>
            <person name="Letendre F."/>
            <person name="LeVine R."/>
            <person name="Lipovsky A."/>
            <person name="Liu X."/>
            <person name="Liu J."/>
            <person name="Liu S."/>
            <person name="Lokyitsang T."/>
            <person name="Lokyitsang Y."/>
            <person name="Lubonja R."/>
            <person name="Lui A."/>
            <person name="MacDonald P."/>
            <person name="Magnisalis V."/>
            <person name="Maru K."/>
            <person name="Matthews C."/>
            <person name="McCusker W."/>
            <person name="McDonough S."/>
            <person name="Mehta T."/>
            <person name="Meldrim J."/>
            <person name="Meneus L."/>
            <person name="Mihai O."/>
            <person name="Mihalev A."/>
            <person name="Mihova T."/>
            <person name="Mittelman R."/>
            <person name="Mlenga V."/>
            <person name="Montmayeur A."/>
            <person name="Mulrain L."/>
            <person name="Navidi A."/>
            <person name="Naylor J."/>
            <person name="Negash T."/>
            <person name="Nguyen T."/>
            <person name="Nguyen N."/>
            <person name="Nicol R."/>
            <person name="Norbu C."/>
            <person name="Norbu N."/>
            <person name="Novod N."/>
            <person name="O'Neill B."/>
            <person name="Osman S."/>
            <person name="Markiewicz E."/>
            <person name="Oyono O.L."/>
            <person name="Patti C."/>
            <person name="Phunkhang P."/>
            <person name="Pierre F."/>
            <person name="Priest M."/>
            <person name="Raghuraman S."/>
            <person name="Rege F."/>
            <person name="Reyes R."/>
            <person name="Rise C."/>
            <person name="Rogov P."/>
            <person name="Ross K."/>
            <person name="Ryan E."/>
            <person name="Settipalli S."/>
            <person name="Shea T."/>
            <person name="Sherpa N."/>
            <person name="Shi L."/>
            <person name="Shih D."/>
            <person name="Sparrow T."/>
            <person name="Spaulding J."/>
            <person name="Stalker J."/>
            <person name="Stange-Thomann N."/>
            <person name="Stavropoulos S."/>
            <person name="Stone C."/>
            <person name="Strader C."/>
            <person name="Tesfaye S."/>
            <person name="Thomson T."/>
            <person name="Thoulutsang Y."/>
            <person name="Thoulutsang D."/>
            <person name="Topham K."/>
            <person name="Topping I."/>
            <person name="Tsamla T."/>
            <person name="Vassiliev H."/>
            <person name="Vo A."/>
            <person name="Wangchuk T."/>
            <person name="Wangdi T."/>
            <person name="Weiand M."/>
            <person name="Wilkinson J."/>
            <person name="Wilson A."/>
            <person name="Yadav S."/>
            <person name="Young G."/>
            <person name="Yu Q."/>
            <person name="Zembek L."/>
            <person name="Zhong D."/>
            <person name="Zimmer A."/>
            <person name="Zwirko Z."/>
            <person name="Jaffe D.B."/>
            <person name="Alvarez P."/>
            <person name="Brockman W."/>
            <person name="Butler J."/>
            <person name="Chin C."/>
            <person name="Gnerre S."/>
            <person name="Grabherr M."/>
            <person name="Kleber M."/>
            <person name="Mauceli E."/>
            <person name="MacCallum I."/>
        </authorList>
    </citation>
    <scope>NUCLEOTIDE SEQUENCE [LARGE SCALE GENOMIC DNA]</scope>
    <source>
        <strain evidence="3">MSH-3 / Tucson 14011-0111.49</strain>
    </source>
</reference>
<protein>
    <submittedName>
        <fullName evidence="2">GL27046</fullName>
    </submittedName>
</protein>
<dbReference type="GO" id="GO:0005615">
    <property type="term" value="C:extracellular space"/>
    <property type="evidence" value="ECO:0007669"/>
    <property type="project" value="EnsemblMetazoa"/>
</dbReference>
<dbReference type="eggNOG" id="ENOG502TBR5">
    <property type="taxonomic scope" value="Eukaryota"/>
</dbReference>
<dbReference type="Proteomes" id="UP000008744">
    <property type="component" value="Unassembled WGS sequence"/>
</dbReference>
<dbReference type="AlphaFoldDB" id="B4H7K8"/>
<dbReference type="GO" id="GO:0001700">
    <property type="term" value="P:embryonic development via the syncytial blastoderm"/>
    <property type="evidence" value="ECO:0007669"/>
    <property type="project" value="InterPro"/>
</dbReference>
<dbReference type="GO" id="GO:0005125">
    <property type="term" value="F:cytokine activity"/>
    <property type="evidence" value="ECO:0007669"/>
    <property type="project" value="EnsemblMetazoa"/>
</dbReference>
<proteinExistence type="predicted"/>
<evidence type="ECO:0000256" key="1">
    <source>
        <dbReference type="SAM" id="MobiDB-lite"/>
    </source>
</evidence>
<sequence length="447" mass="49661">MLPLLAFALNGTNLIPSAIPQPALINLLFGLAAKIFPQSHSGSRSHNWSWNCSSSRRLLLLIMTLAALMPLPQARHLHDQVALDYAYDEDASGLARSAAASITSSSSSSSSAAESLPAWNVNPFHGLEASFGEGSYDNDVSLSESSYEEIAQVAMRAARRELRRQRTRHARSHSLRLFSSTPQAPEWENPCGGHLSAGRRAWPPRRTASARGRVIKRRVALRNITMSEYQFIRSSAKLEYGNYQHWQREYKFLPNMTRPTNAVKLKTWYRNMQTFVGSFSYLGRAQYKYRKEHQQNLNAVTHELHDLLVSARSMLCEIETTINASYPNSNGAKLSRVSRAAMLERLRFHTPPDGSQEADERDLKVSKELYIQYLDNVWKTLRRALRKQHRNSQERRQQVGAGAASGVGAGPGAGSLRHSSSESIELGSSNAAMVNGSDCAGSGSVEC</sequence>
<dbReference type="GO" id="GO:0042246">
    <property type="term" value="P:tissue regeneration"/>
    <property type="evidence" value="ECO:0007669"/>
    <property type="project" value="EnsemblMetazoa"/>
</dbReference>
<feature type="region of interest" description="Disordered" evidence="1">
    <location>
        <begin position="166"/>
        <end position="192"/>
    </location>
</feature>
<dbReference type="GO" id="GO:0010884">
    <property type="term" value="P:positive regulation of lipid storage"/>
    <property type="evidence" value="ECO:0007669"/>
    <property type="project" value="EnsemblMetazoa"/>
</dbReference>
<dbReference type="GO" id="GO:0038001">
    <property type="term" value="P:paracrine signaling"/>
    <property type="evidence" value="ECO:0007669"/>
    <property type="project" value="EnsemblMetazoa"/>
</dbReference>
<gene>
    <name evidence="2" type="primary">Dper\GL27046</name>
    <name evidence="2" type="ORF">Dper_GL27046</name>
</gene>
<dbReference type="GO" id="GO:0040018">
    <property type="term" value="P:positive regulation of multicellular organism growth"/>
    <property type="evidence" value="ECO:0007669"/>
    <property type="project" value="EnsemblMetazoa"/>
</dbReference>
<evidence type="ECO:0000313" key="2">
    <source>
        <dbReference type="EMBL" id="EDW33819.1"/>
    </source>
</evidence>
<dbReference type="EMBL" id="CH479218">
    <property type="protein sequence ID" value="EDW33819.1"/>
    <property type="molecule type" value="Genomic_DNA"/>
</dbReference>
<evidence type="ECO:0000313" key="3">
    <source>
        <dbReference type="Proteomes" id="UP000008744"/>
    </source>
</evidence>
<dbReference type="OMA" id="RLNFHTP"/>
<dbReference type="OrthoDB" id="7994888at2759"/>
<name>B4H7K8_DROPE</name>
<feature type="compositionally biased region" description="Gly residues" evidence="1">
    <location>
        <begin position="403"/>
        <end position="413"/>
    </location>
</feature>
<dbReference type="HOGENOM" id="CLU_734197_0_0_1"/>
<dbReference type="Pfam" id="PF15972">
    <property type="entry name" value="Unpaired"/>
    <property type="match status" value="1"/>
</dbReference>
<dbReference type="InterPro" id="IPR031901">
    <property type="entry name" value="Unpaired"/>
</dbReference>
<keyword evidence="3" id="KW-1185">Reference proteome</keyword>
<dbReference type="GO" id="GO:0035171">
    <property type="term" value="P:lamellocyte differentiation"/>
    <property type="evidence" value="ECO:0007669"/>
    <property type="project" value="EnsemblMetazoa"/>
</dbReference>
<dbReference type="PhylomeDB" id="B4H7K8"/>
<dbReference type="GO" id="GO:0007259">
    <property type="term" value="P:cell surface receptor signaling pathway via JAK-STAT"/>
    <property type="evidence" value="ECO:0007669"/>
    <property type="project" value="EnsemblMetazoa"/>
</dbReference>
<feature type="region of interest" description="Disordered" evidence="1">
    <location>
        <begin position="388"/>
        <end position="447"/>
    </location>
</feature>
<accession>B4H7K8</accession>
<organism evidence="3">
    <name type="scientific">Drosophila persimilis</name>
    <name type="common">Fruit fly</name>
    <dbReference type="NCBI Taxonomy" id="7234"/>
    <lineage>
        <taxon>Eukaryota</taxon>
        <taxon>Metazoa</taxon>
        <taxon>Ecdysozoa</taxon>
        <taxon>Arthropoda</taxon>
        <taxon>Hexapoda</taxon>
        <taxon>Insecta</taxon>
        <taxon>Pterygota</taxon>
        <taxon>Neoptera</taxon>
        <taxon>Endopterygota</taxon>
        <taxon>Diptera</taxon>
        <taxon>Brachycera</taxon>
        <taxon>Muscomorpha</taxon>
        <taxon>Ephydroidea</taxon>
        <taxon>Drosophilidae</taxon>
        <taxon>Drosophila</taxon>
        <taxon>Sophophora</taxon>
    </lineage>
</organism>
<dbReference type="GO" id="GO:0060729">
    <property type="term" value="P:intestinal epithelial structure maintenance"/>
    <property type="evidence" value="ECO:0007669"/>
    <property type="project" value="EnsemblMetazoa"/>
</dbReference>